<keyword evidence="3" id="KW-1185">Reference proteome</keyword>
<accession>A0A1R1PV37</accession>
<gene>
    <name evidence="2" type="ORF">AX774_g1723</name>
</gene>
<evidence type="ECO:0000313" key="2">
    <source>
        <dbReference type="EMBL" id="OMH84742.1"/>
    </source>
</evidence>
<dbReference type="AlphaFoldDB" id="A0A1R1PV37"/>
<comment type="caution">
    <text evidence="2">The sequence shown here is derived from an EMBL/GenBank/DDBJ whole genome shotgun (WGS) entry which is preliminary data.</text>
</comment>
<reference evidence="3" key="1">
    <citation type="submission" date="2017-01" db="EMBL/GenBank/DDBJ databases">
        <authorList>
            <person name="Wang Y."/>
            <person name="White M."/>
            <person name="Kvist S."/>
            <person name="Moncalvo J.-M."/>
        </authorList>
    </citation>
    <scope>NUCLEOTIDE SEQUENCE [LARGE SCALE GENOMIC DNA]</scope>
    <source>
        <strain evidence="3">COL-18-3</strain>
    </source>
</reference>
<organism evidence="2 3">
    <name type="scientific">Zancudomyces culisetae</name>
    <name type="common">Gut fungus</name>
    <name type="synonym">Smittium culisetae</name>
    <dbReference type="NCBI Taxonomy" id="1213189"/>
    <lineage>
        <taxon>Eukaryota</taxon>
        <taxon>Fungi</taxon>
        <taxon>Fungi incertae sedis</taxon>
        <taxon>Zoopagomycota</taxon>
        <taxon>Kickxellomycotina</taxon>
        <taxon>Harpellomycetes</taxon>
        <taxon>Harpellales</taxon>
        <taxon>Legeriomycetaceae</taxon>
        <taxon>Zancudomyces</taxon>
    </lineage>
</organism>
<sequence>MVPSKKIYIAICILTSLVGVNSNPISNSDTQFSENCTKVYGNKVFYLDSGCSKCKCNDEKLECNRFALCDPSDMADDSALSYSEAKKWESYNNCVAKNGYDVFTAADGSSSCICTLEGSKCTTQSVSNSSELLDIIKQDDNNSSDADRLKL</sequence>
<keyword evidence="1" id="KW-0732">Signal</keyword>
<evidence type="ECO:0008006" key="4">
    <source>
        <dbReference type="Google" id="ProtNLM"/>
    </source>
</evidence>
<feature type="non-terminal residue" evidence="2">
    <location>
        <position position="151"/>
    </location>
</feature>
<dbReference type="EMBL" id="LSSK01000156">
    <property type="protein sequence ID" value="OMH84742.1"/>
    <property type="molecule type" value="Genomic_DNA"/>
</dbReference>
<evidence type="ECO:0000313" key="3">
    <source>
        <dbReference type="Proteomes" id="UP000188320"/>
    </source>
</evidence>
<feature type="chain" id="PRO_5012458357" description="Pacifastin domain-containing protein" evidence="1">
    <location>
        <begin position="23"/>
        <end position="151"/>
    </location>
</feature>
<dbReference type="Proteomes" id="UP000188320">
    <property type="component" value="Unassembled WGS sequence"/>
</dbReference>
<proteinExistence type="predicted"/>
<feature type="signal peptide" evidence="1">
    <location>
        <begin position="1"/>
        <end position="22"/>
    </location>
</feature>
<evidence type="ECO:0000256" key="1">
    <source>
        <dbReference type="SAM" id="SignalP"/>
    </source>
</evidence>
<protein>
    <recommendedName>
        <fullName evidence="4">Pacifastin domain-containing protein</fullName>
    </recommendedName>
</protein>
<name>A0A1R1PV37_ZANCU</name>